<dbReference type="CDD" id="cd16539">
    <property type="entry name" value="RING-HC_RNF113A_B"/>
    <property type="match status" value="1"/>
</dbReference>
<dbReference type="GO" id="GO:0006397">
    <property type="term" value="P:mRNA processing"/>
    <property type="evidence" value="ECO:0007669"/>
    <property type="project" value="UniProtKB-KW"/>
</dbReference>
<evidence type="ECO:0000256" key="6">
    <source>
        <dbReference type="ARBA" id="ARBA00022833"/>
    </source>
</evidence>
<comment type="subunit">
    <text evidence="3 8">Associated with the spliceosome.</text>
</comment>
<evidence type="ECO:0000256" key="7">
    <source>
        <dbReference type="PROSITE-ProRule" id="PRU00723"/>
    </source>
</evidence>
<evidence type="ECO:0000256" key="9">
    <source>
        <dbReference type="SAM" id="MobiDB-lite"/>
    </source>
</evidence>
<dbReference type="PANTHER" id="PTHR12930:SF0">
    <property type="entry name" value="RING FINGER PROTEIN 113B"/>
    <property type="match status" value="1"/>
</dbReference>
<evidence type="ECO:0000256" key="2">
    <source>
        <dbReference type="ARBA" id="ARBA00009161"/>
    </source>
</evidence>
<feature type="compositionally biased region" description="Acidic residues" evidence="9">
    <location>
        <begin position="43"/>
        <end position="53"/>
    </location>
</feature>
<dbReference type="PROSITE" id="PS50103">
    <property type="entry name" value="ZF_C3H1"/>
    <property type="match status" value="1"/>
</dbReference>
<feature type="compositionally biased region" description="Acidic residues" evidence="9">
    <location>
        <begin position="333"/>
        <end position="347"/>
    </location>
</feature>
<keyword evidence="13" id="KW-1185">Reference proteome</keyword>
<keyword evidence="8" id="KW-0508">mRNA splicing</keyword>
<reference evidence="13" key="1">
    <citation type="submission" date="2020-06" db="EMBL/GenBank/DDBJ databases">
        <title>A chromosome-scale genome assembly of Talaromyces rugulosus W13939.</title>
        <authorList>
            <person name="Wang B."/>
            <person name="Guo L."/>
            <person name="Ye K."/>
            <person name="Wang L."/>
        </authorList>
    </citation>
    <scope>NUCLEOTIDE SEQUENCE [LARGE SCALE GENOMIC DNA]</scope>
    <source>
        <strain evidence="13">W13939</strain>
    </source>
</reference>
<sequence length="347" mass="37835">MAGENTEAALADAPPQVTFKKRSAKAKTSLRKKAATPPPTGDSDSDFTSSDDDEGRRIKRRRKNATVTASSASNNLAAHRKADGDSAVYAAAAPLVSSNDATKQSNWYDEGENNGLSAKELLGKTRATTNTAPSADGTYRGTGNYQSFVRKNPDAPSKQFGPTKASTNVRTITLTDMAPDVCVDYKKSGFCGFGDSCKFAHMREDYQHGWELDRDWEIKTKGKKVVGQTVSSRENRDKAAGDDDDENDDKLLESIPFACIICKNSYKNPIITKCGHYFCESCALQRYRKNPSCAACGAGTGGVFNMSKKLNHLLEKKRDRARKRREEAIANGEEVESGEEEPIGTES</sequence>
<evidence type="ECO:0000256" key="4">
    <source>
        <dbReference type="ARBA" id="ARBA00022723"/>
    </source>
</evidence>
<dbReference type="PROSITE" id="PS50089">
    <property type="entry name" value="ZF_RING_2"/>
    <property type="match status" value="1"/>
</dbReference>
<dbReference type="EMBL" id="CP055901">
    <property type="protein sequence ID" value="QKX61060.1"/>
    <property type="molecule type" value="Genomic_DNA"/>
</dbReference>
<dbReference type="InterPro" id="IPR001841">
    <property type="entry name" value="Znf_RING"/>
</dbReference>
<evidence type="ECO:0000256" key="5">
    <source>
        <dbReference type="ARBA" id="ARBA00022771"/>
    </source>
</evidence>
<dbReference type="SMART" id="SM00184">
    <property type="entry name" value="RING"/>
    <property type="match status" value="1"/>
</dbReference>
<dbReference type="SUPFAM" id="SSF90229">
    <property type="entry name" value="CCCH zinc finger"/>
    <property type="match status" value="1"/>
</dbReference>
<evidence type="ECO:0000313" key="12">
    <source>
        <dbReference type="EMBL" id="QKX61060.1"/>
    </source>
</evidence>
<keyword evidence="8" id="KW-0747">Spliceosome</keyword>
<organism evidence="12 13">
    <name type="scientific">Talaromyces rugulosus</name>
    <name type="common">Penicillium rugulosum</name>
    <dbReference type="NCBI Taxonomy" id="121627"/>
    <lineage>
        <taxon>Eukaryota</taxon>
        <taxon>Fungi</taxon>
        <taxon>Dikarya</taxon>
        <taxon>Ascomycota</taxon>
        <taxon>Pezizomycotina</taxon>
        <taxon>Eurotiomycetes</taxon>
        <taxon>Eurotiomycetidae</taxon>
        <taxon>Eurotiales</taxon>
        <taxon>Trichocomaceae</taxon>
        <taxon>Talaromyces</taxon>
        <taxon>Talaromyces sect. Islandici</taxon>
    </lineage>
</organism>
<feature type="region of interest" description="Disordered" evidence="9">
    <location>
        <begin position="1"/>
        <end position="82"/>
    </location>
</feature>
<dbReference type="PANTHER" id="PTHR12930">
    <property type="entry name" value="ZINC FINGER PROTEIN 183"/>
    <property type="match status" value="1"/>
</dbReference>
<dbReference type="GO" id="GO:0003677">
    <property type="term" value="F:DNA binding"/>
    <property type="evidence" value="ECO:0007669"/>
    <property type="project" value="UniProtKB-UniRule"/>
</dbReference>
<dbReference type="FunFam" id="3.30.40.10:FF:000045">
    <property type="entry name" value="RING finger protein 113A"/>
    <property type="match status" value="1"/>
</dbReference>
<dbReference type="InterPro" id="IPR000571">
    <property type="entry name" value="Znf_CCCH"/>
</dbReference>
<dbReference type="GeneID" id="55995695"/>
<evidence type="ECO:0000256" key="1">
    <source>
        <dbReference type="ARBA" id="ARBA00003777"/>
    </source>
</evidence>
<feature type="domain" description="RING-type" evidence="10">
    <location>
        <begin position="259"/>
        <end position="296"/>
    </location>
</feature>
<comment type="similarity">
    <text evidence="2 8">Belongs to the CWC24 family.</text>
</comment>
<dbReference type="AlphaFoldDB" id="A0A7H8R3Y7"/>
<evidence type="ECO:0000256" key="3">
    <source>
        <dbReference type="ARBA" id="ARBA00011524"/>
    </source>
</evidence>
<gene>
    <name evidence="12" type="ORF">TRUGW13939_08206</name>
</gene>
<dbReference type="InterPro" id="IPR036855">
    <property type="entry name" value="Znf_CCCH_sf"/>
</dbReference>
<keyword evidence="8" id="KW-0539">Nucleus</keyword>
<keyword evidence="4 7" id="KW-0479">Metal-binding</keyword>
<keyword evidence="5 7" id="KW-0863">Zinc-finger</keyword>
<dbReference type="InterPro" id="IPR017907">
    <property type="entry name" value="Znf_RING_CS"/>
</dbReference>
<dbReference type="SMART" id="SM00356">
    <property type="entry name" value="ZnF_C3H1"/>
    <property type="match status" value="1"/>
</dbReference>
<feature type="compositionally biased region" description="Basic residues" evidence="9">
    <location>
        <begin position="19"/>
        <end position="34"/>
    </location>
</feature>
<feature type="compositionally biased region" description="Polar residues" evidence="9">
    <location>
        <begin position="65"/>
        <end position="76"/>
    </location>
</feature>
<dbReference type="GO" id="GO:0034247">
    <property type="term" value="P:snoRNA splicing"/>
    <property type="evidence" value="ECO:0007669"/>
    <property type="project" value="TreeGrafter"/>
</dbReference>
<dbReference type="Gene3D" id="3.30.40.10">
    <property type="entry name" value="Zinc/RING finger domain, C3HC4 (zinc finger)"/>
    <property type="match status" value="1"/>
</dbReference>
<comment type="subcellular location">
    <subcellularLocation>
        <location evidence="8">Nucleus</location>
    </subcellularLocation>
</comment>
<evidence type="ECO:0000313" key="13">
    <source>
        <dbReference type="Proteomes" id="UP000509510"/>
    </source>
</evidence>
<keyword evidence="8" id="KW-0507">mRNA processing</keyword>
<keyword evidence="6 7" id="KW-0862">Zinc</keyword>
<dbReference type="InterPro" id="IPR039971">
    <property type="entry name" value="CWC24-like"/>
</dbReference>
<evidence type="ECO:0000256" key="8">
    <source>
        <dbReference type="RuleBase" id="RU367110"/>
    </source>
</evidence>
<dbReference type="GO" id="GO:0005684">
    <property type="term" value="C:U2-type spliceosomal complex"/>
    <property type="evidence" value="ECO:0007669"/>
    <property type="project" value="TreeGrafter"/>
</dbReference>
<feature type="zinc finger region" description="C3H1-type" evidence="7">
    <location>
        <begin position="176"/>
        <end position="204"/>
    </location>
</feature>
<feature type="region of interest" description="Disordered" evidence="9">
    <location>
        <begin position="227"/>
        <end position="247"/>
    </location>
</feature>
<proteinExistence type="inferred from homology"/>
<evidence type="ECO:0000259" key="10">
    <source>
        <dbReference type="PROSITE" id="PS50089"/>
    </source>
</evidence>
<comment type="function">
    <text evidence="1 8">Involved in pre-mRNA splicing.</text>
</comment>
<dbReference type="GO" id="GO:0008270">
    <property type="term" value="F:zinc ion binding"/>
    <property type="evidence" value="ECO:0007669"/>
    <property type="project" value="UniProtKB-KW"/>
</dbReference>
<name>A0A7H8R3Y7_TALRU</name>
<dbReference type="KEGG" id="trg:TRUGW13939_08206"/>
<protein>
    <recommendedName>
        <fullName evidence="8">Pre-mRNA-splicing factor CWC24</fullName>
    </recommendedName>
</protein>
<dbReference type="OrthoDB" id="25761at2759"/>
<feature type="domain" description="C3H1-type" evidence="11">
    <location>
        <begin position="176"/>
        <end position="204"/>
    </location>
</feature>
<accession>A0A7H8R3Y7</accession>
<dbReference type="Pfam" id="PF13923">
    <property type="entry name" value="zf-C3HC4_2"/>
    <property type="match status" value="1"/>
</dbReference>
<dbReference type="RefSeq" id="XP_035347235.1">
    <property type="nucleotide sequence ID" value="XM_035491342.1"/>
</dbReference>
<dbReference type="PROSITE" id="PS00518">
    <property type="entry name" value="ZF_RING_1"/>
    <property type="match status" value="1"/>
</dbReference>
<feature type="region of interest" description="Disordered" evidence="9">
    <location>
        <begin position="316"/>
        <end position="347"/>
    </location>
</feature>
<dbReference type="Proteomes" id="UP000509510">
    <property type="component" value="Chromosome IV"/>
</dbReference>
<keyword evidence="8" id="KW-0238">DNA-binding</keyword>
<dbReference type="SUPFAM" id="SSF57850">
    <property type="entry name" value="RING/U-box"/>
    <property type="match status" value="1"/>
</dbReference>
<feature type="compositionally biased region" description="Basic and acidic residues" evidence="9">
    <location>
        <begin position="316"/>
        <end position="328"/>
    </location>
</feature>
<dbReference type="Pfam" id="PF00642">
    <property type="entry name" value="zf-CCCH"/>
    <property type="match status" value="1"/>
</dbReference>
<dbReference type="InterPro" id="IPR013083">
    <property type="entry name" value="Znf_RING/FYVE/PHD"/>
</dbReference>
<evidence type="ECO:0000259" key="11">
    <source>
        <dbReference type="PROSITE" id="PS50103"/>
    </source>
</evidence>